<evidence type="ECO:0000256" key="9">
    <source>
        <dbReference type="ARBA" id="ARBA00023278"/>
    </source>
</evidence>
<dbReference type="SMART" id="SM00038">
    <property type="entry name" value="COLFI"/>
    <property type="match status" value="1"/>
</dbReference>
<feature type="compositionally biased region" description="Basic and acidic residues" evidence="11">
    <location>
        <begin position="373"/>
        <end position="384"/>
    </location>
</feature>
<feature type="region of interest" description="Disordered" evidence="11">
    <location>
        <begin position="373"/>
        <end position="479"/>
    </location>
</feature>
<dbReference type="GO" id="GO:0005201">
    <property type="term" value="F:extracellular matrix structural constituent"/>
    <property type="evidence" value="ECO:0007669"/>
    <property type="project" value="InterPro"/>
</dbReference>
<evidence type="ECO:0000256" key="4">
    <source>
        <dbReference type="ARBA" id="ARBA00022723"/>
    </source>
</evidence>
<evidence type="ECO:0000256" key="8">
    <source>
        <dbReference type="ARBA" id="ARBA00023157"/>
    </source>
</evidence>
<feature type="non-terminal residue" evidence="13">
    <location>
        <position position="1"/>
    </location>
</feature>
<dbReference type="InterPro" id="IPR000885">
    <property type="entry name" value="Fib_collagen_C"/>
</dbReference>
<evidence type="ECO:0000256" key="2">
    <source>
        <dbReference type="ARBA" id="ARBA00022525"/>
    </source>
</evidence>
<dbReference type="PANTHER" id="PTHR24637:SF421">
    <property type="entry name" value="CUTICLE COLLAGEN DPY-2"/>
    <property type="match status" value="1"/>
</dbReference>
<reference evidence="13" key="2">
    <citation type="submission" date="2016-06" db="EMBL/GenBank/DDBJ databases">
        <title>The genome of a short-lived fish provides insights into sex chromosome evolution and the genetic control of aging.</title>
        <authorList>
            <person name="Reichwald K."/>
            <person name="Felder M."/>
            <person name="Petzold A."/>
            <person name="Koch P."/>
            <person name="Groth M."/>
            <person name="Platzer M."/>
        </authorList>
    </citation>
    <scope>NUCLEOTIDE SEQUENCE</scope>
    <source>
        <tissue evidence="13">Brain</tissue>
    </source>
</reference>
<evidence type="ECO:0000256" key="1">
    <source>
        <dbReference type="ARBA" id="ARBA00004613"/>
    </source>
</evidence>
<dbReference type="InterPro" id="IPR008160">
    <property type="entry name" value="Collagen"/>
</dbReference>
<reference evidence="13" key="1">
    <citation type="submission" date="2016-05" db="EMBL/GenBank/DDBJ databases">
        <authorList>
            <person name="Lavstsen T."/>
            <person name="Jespersen J.S."/>
        </authorList>
    </citation>
    <scope>NUCLEOTIDE SEQUENCE</scope>
    <source>
        <tissue evidence="13">Brain</tissue>
    </source>
</reference>
<evidence type="ECO:0000256" key="11">
    <source>
        <dbReference type="SAM" id="MobiDB-lite"/>
    </source>
</evidence>
<comment type="subcellular location">
    <subcellularLocation>
        <location evidence="1">Secreted</location>
    </subcellularLocation>
</comment>
<keyword evidence="4" id="KW-0479">Metal-binding</keyword>
<evidence type="ECO:0000256" key="10">
    <source>
        <dbReference type="SAM" id="Coils"/>
    </source>
</evidence>
<name>A0A1A8M6S7_9TELE</name>
<dbReference type="PANTHER" id="PTHR24637">
    <property type="entry name" value="COLLAGEN"/>
    <property type="match status" value="1"/>
</dbReference>
<feature type="coiled-coil region" evidence="10">
    <location>
        <begin position="135"/>
        <end position="162"/>
    </location>
</feature>
<keyword evidence="9" id="KW-0379">Hydroxylation</keyword>
<protein>
    <submittedName>
        <fullName evidence="13">Collagen type II, alpha-1a</fullName>
    </submittedName>
</protein>
<keyword evidence="10" id="KW-0175">Coiled coil</keyword>
<feature type="compositionally biased region" description="Low complexity" evidence="11">
    <location>
        <begin position="393"/>
        <end position="408"/>
    </location>
</feature>
<dbReference type="PROSITE" id="PS51461">
    <property type="entry name" value="NC1_FIB"/>
    <property type="match status" value="1"/>
</dbReference>
<evidence type="ECO:0000256" key="3">
    <source>
        <dbReference type="ARBA" id="ARBA00022530"/>
    </source>
</evidence>
<dbReference type="Gene3D" id="2.60.120.1000">
    <property type="match status" value="1"/>
</dbReference>
<keyword evidence="7 13" id="KW-0176">Collagen</keyword>
<evidence type="ECO:0000256" key="7">
    <source>
        <dbReference type="ARBA" id="ARBA00023119"/>
    </source>
</evidence>
<organism evidence="13">
    <name type="scientific">Nothobranchius pienaari</name>
    <dbReference type="NCBI Taxonomy" id="704102"/>
    <lineage>
        <taxon>Eukaryota</taxon>
        <taxon>Metazoa</taxon>
        <taxon>Chordata</taxon>
        <taxon>Craniata</taxon>
        <taxon>Vertebrata</taxon>
        <taxon>Euteleostomi</taxon>
        <taxon>Actinopterygii</taxon>
        <taxon>Neopterygii</taxon>
        <taxon>Teleostei</taxon>
        <taxon>Neoteleostei</taxon>
        <taxon>Acanthomorphata</taxon>
        <taxon>Ovalentaria</taxon>
        <taxon>Atherinomorphae</taxon>
        <taxon>Cyprinodontiformes</taxon>
        <taxon>Nothobranchiidae</taxon>
        <taxon>Nothobranchius</taxon>
    </lineage>
</organism>
<dbReference type="GO" id="GO:0005576">
    <property type="term" value="C:extracellular region"/>
    <property type="evidence" value="ECO:0007669"/>
    <property type="project" value="UniProtKB-SubCell"/>
</dbReference>
<keyword evidence="5" id="KW-0677">Repeat</keyword>
<dbReference type="GO" id="GO:0005581">
    <property type="term" value="C:collagen trimer"/>
    <property type="evidence" value="ECO:0007669"/>
    <property type="project" value="UniProtKB-KW"/>
</dbReference>
<evidence type="ECO:0000256" key="5">
    <source>
        <dbReference type="ARBA" id="ARBA00022737"/>
    </source>
</evidence>
<dbReference type="AlphaFoldDB" id="A0A1A8M6S7"/>
<keyword evidence="3" id="KW-0272">Extracellular matrix</keyword>
<dbReference type="GO" id="GO:0046872">
    <property type="term" value="F:metal ion binding"/>
    <property type="evidence" value="ECO:0007669"/>
    <property type="project" value="UniProtKB-KW"/>
</dbReference>
<keyword evidence="6" id="KW-0106">Calcium</keyword>
<evidence type="ECO:0000313" key="13">
    <source>
        <dbReference type="EMBL" id="SBR52231.1"/>
    </source>
</evidence>
<feature type="domain" description="Fibrillar collagen NC1" evidence="12">
    <location>
        <begin position="498"/>
        <end position="729"/>
    </location>
</feature>
<keyword evidence="8" id="KW-1015">Disulfide bond</keyword>
<proteinExistence type="predicted"/>
<evidence type="ECO:0000259" key="12">
    <source>
        <dbReference type="PROSITE" id="PS51461"/>
    </source>
</evidence>
<dbReference type="Pfam" id="PF01410">
    <property type="entry name" value="COLFI"/>
    <property type="match status" value="1"/>
</dbReference>
<dbReference type="EMBL" id="HAEF01011384">
    <property type="protein sequence ID" value="SBR52231.1"/>
    <property type="molecule type" value="Transcribed_RNA"/>
</dbReference>
<accession>A0A1A8M6S7</accession>
<gene>
    <name evidence="13" type="primary">COL2A1A</name>
</gene>
<feature type="compositionally biased region" description="Pro residues" evidence="11">
    <location>
        <begin position="444"/>
        <end position="461"/>
    </location>
</feature>
<keyword evidence="2" id="KW-0964">Secreted</keyword>
<dbReference type="Pfam" id="PF01391">
    <property type="entry name" value="Collagen"/>
    <property type="match status" value="2"/>
</dbReference>
<dbReference type="FunFam" id="2.60.120.1000:FF:000001">
    <property type="entry name" value="Collagen alpha-1 type I chain"/>
    <property type="match status" value="1"/>
</dbReference>
<sequence length="729" mass="79986">VSKVPLERPESPVQLDQWDLVDHLDLLENQGVMVNLVKLVKLIGVEKLVLQDLLVRLEQGVTQVPMVFLEPKDQLVLLVLLVLQDSQVPEDHLDHKDQLDLWGQKDSLETPVFLDSKVNLGQKESWALLVLWALLALLEKKEREEQEENQELLDQMDLQEKEELLVTVVSLVRMVWQELRVLLGARGQPGVMGFPGPKGANGEPGKPGEKGLVGRQGLRGLPGKDVALLVKMDQRVFVEILVLQEDQEMLDFVVLLALQGRRENLEKTDHQVPMGLQVPRVWQDLVVLLVCLVSVEREASLASLDLLVSLDEDDLETREKEGTPVLLAPLELLVHLVLLDLLDPLESRETEERRVLKDLQDLQDWLVQEEWLDHKDQEETKERLGLPGPPGSPGDSGAAGPAGPNGAKGPPGPVGIAGKDGSNGQPGPIGPPGPRGRSGEAGPAGPPGNAGPPGPPGPPGPGIDISAFAGLGQTEKSPDPLRYMRADEASSSARQHDVEVDATLKSLNSQIENLRSPDGSQKNPARTCRDLMLCHPDWKSGDYWVDPNIGSTADAIKVFCNMETGETCVYPSIAKVPKKNWWTSSSNDRKHIWFGESMRGGFHFSYAQDGPAATIQLNFLRLLSTEASQTLTYHCKNSIAYMDQATGNLKKALLLQGSNNVEIRPEGNSRFTYGVMEDGCQSHTGRWSKTVFEYKTEKTSRLPIVDIAPMDVGGADQEFGVDVGAVCFL</sequence>
<evidence type="ECO:0000256" key="6">
    <source>
        <dbReference type="ARBA" id="ARBA00022837"/>
    </source>
</evidence>